<evidence type="ECO:0000259" key="4">
    <source>
        <dbReference type="Pfam" id="PF17829"/>
    </source>
</evidence>
<dbReference type="Proteomes" id="UP000279259">
    <property type="component" value="Unassembled WGS sequence"/>
</dbReference>
<dbReference type="InterPro" id="IPR029018">
    <property type="entry name" value="Hex-like_dom2"/>
</dbReference>
<dbReference type="Pfam" id="PF15979">
    <property type="entry name" value="Glyco_hydro_115"/>
    <property type="match status" value="1"/>
</dbReference>
<keyword evidence="1" id="KW-0378">Hydrolase</keyword>
<sequence>MVKPTLLTTVLGGILLVPSVLALGQSRCIAFPGNDRSLVPNSDGPQRRGIVEDAGHLVLDALEALSETTNGYIAGGHGGGQHPEHPPHPPHRGSHGFILASSAHHYAAPILLDSSDDYAIHIAAGSFAKDIERVTGVRPRVYNDTLPKGTTTAVLVGSAGSGLVGGIGLEHVRELEGKWEAFDARVVQRVRGLEEALVISGSDRRGTIFGMYDLSEQMGVSPWYFWDDVHTPHHPLLAFVTDAICAHGEPTVKYRGIFINDEIPVLWNWARETFNVSYPENPIQVGVYERVYETILRMKGNYLWPAMWVSMFDVDGLDWPNHGLPKSPIPGPNQVLAQQMGIVVGQSHHEPMARNKPEWDLEGSGDWDWRTNQDKMRDWWTYGAARAKGMETTFTMGMRGDGDRPLVGASKELLEEIAGAQQDILREVFETNDLSDVPQLWCLYKEVQSYYLDGLQVPEEVTIMMADDNWGNLMGVLPWGSEHKGGGGIYYHADYVGKPTQYKWINTISLAKTWEQMQIARAFKTDRIWIINVGDIKHHELPAEWFLHLAYDFDAWPINSVDKFLRLWAAREFGKAHSEEIADIVAQYSLYVSRFKPELYNSTAFSYVNYEEAERIEEAWNDLFTRAERVYHKLEKAHRPAYFEYVYTPVALVTQANRMYLSVGRANHHATQARTSANRYAEKAVKAFQQDYNLTQMFHEMLHGKWNHMLEQPHLNQPYVLHQLRNTMPPVSYIQENQPAIPRWDGTRPGQPSYVRYTIENSYGAYPGHNYLNCDDHYGCGNTPSLYRMDPYGAPRRWVDVGAGGPMDSTWTATPNASWVKIHPDHGKIMRDGTTDTRVYISVDWDQIPNPSEGEDLHHANATIDFSASDGSNITVFVPITKPRAPPSDFKGHVQGDGYIVMEAGHFTHNSTAEGYSFEEIEWYGRTLSGVEMYPTTAQNFTLGTGPSLSYDFWTTGESGLLTKEWDGHVDVTVQIGPTFNFMMGGEELAFGLQLDDWEPVEIHPVAPMNKDTANWGTVPEDWDPIVRVEVRNVTASFNLPDPASPGKHTIKLWGMTAGVVVERIWVDLGGILERGYSFLGPPESKRV</sequence>
<dbReference type="InterPro" id="IPR041437">
    <property type="entry name" value="GH115_C"/>
</dbReference>
<dbReference type="InterPro" id="IPR042301">
    <property type="entry name" value="GH115_sf"/>
</dbReference>
<comment type="caution">
    <text evidence="5">The sequence shown here is derived from an EMBL/GenBank/DDBJ whole genome shotgun (WGS) entry which is preliminary data.</text>
</comment>
<dbReference type="AlphaFoldDB" id="A0A427YQ25"/>
<evidence type="ECO:0000313" key="5">
    <source>
        <dbReference type="EMBL" id="RSH93146.1"/>
    </source>
</evidence>
<evidence type="ECO:0000256" key="1">
    <source>
        <dbReference type="ARBA" id="ARBA00022801"/>
    </source>
</evidence>
<dbReference type="Pfam" id="PF17829">
    <property type="entry name" value="GH115_C"/>
    <property type="match status" value="1"/>
</dbReference>
<dbReference type="EMBL" id="RSCD01000004">
    <property type="protein sequence ID" value="RSH93146.1"/>
    <property type="molecule type" value="Genomic_DNA"/>
</dbReference>
<feature type="region of interest" description="Disordered" evidence="2">
    <location>
        <begin position="72"/>
        <end position="92"/>
    </location>
</feature>
<dbReference type="Gene3D" id="1.20.58.2150">
    <property type="match status" value="1"/>
</dbReference>
<feature type="domain" description="Gylcosyl hydrolase 115 C-terminal" evidence="4">
    <location>
        <begin position="892"/>
        <end position="1084"/>
    </location>
</feature>
<dbReference type="Gene3D" id="2.60.120.1620">
    <property type="match status" value="1"/>
</dbReference>
<evidence type="ECO:0000256" key="3">
    <source>
        <dbReference type="SAM" id="SignalP"/>
    </source>
</evidence>
<dbReference type="InterPro" id="IPR031924">
    <property type="entry name" value="GH115"/>
</dbReference>
<proteinExistence type="predicted"/>
<gene>
    <name evidence="5" type="ORF">EHS25_007499</name>
</gene>
<keyword evidence="6" id="KW-1185">Reference proteome</keyword>
<evidence type="ECO:0000313" key="6">
    <source>
        <dbReference type="Proteomes" id="UP000279259"/>
    </source>
</evidence>
<protein>
    <recommendedName>
        <fullName evidence="4">Gylcosyl hydrolase 115 C-terminal domain-containing protein</fullName>
    </recommendedName>
</protein>
<keyword evidence="3" id="KW-0732">Signal</keyword>
<feature type="chain" id="PRO_5019406644" description="Gylcosyl hydrolase 115 C-terminal domain-containing protein" evidence="3">
    <location>
        <begin position="23"/>
        <end position="1088"/>
    </location>
</feature>
<dbReference type="STRING" id="1890683.A0A427YQ25"/>
<organism evidence="5 6">
    <name type="scientific">Saitozyma podzolica</name>
    <dbReference type="NCBI Taxonomy" id="1890683"/>
    <lineage>
        <taxon>Eukaryota</taxon>
        <taxon>Fungi</taxon>
        <taxon>Dikarya</taxon>
        <taxon>Basidiomycota</taxon>
        <taxon>Agaricomycotina</taxon>
        <taxon>Tremellomycetes</taxon>
        <taxon>Tremellales</taxon>
        <taxon>Trimorphomycetaceae</taxon>
        <taxon>Saitozyma</taxon>
    </lineage>
</organism>
<dbReference type="Gene3D" id="3.20.20.520">
    <property type="entry name" value="Glycosyl hydrolase family 115"/>
    <property type="match status" value="1"/>
</dbReference>
<name>A0A427YQ25_9TREE</name>
<dbReference type="PANTHER" id="PTHR37842">
    <property type="match status" value="1"/>
</dbReference>
<evidence type="ECO:0000256" key="2">
    <source>
        <dbReference type="SAM" id="MobiDB-lite"/>
    </source>
</evidence>
<reference evidence="5 6" key="1">
    <citation type="submission" date="2018-11" db="EMBL/GenBank/DDBJ databases">
        <title>Genome sequence of Saitozyma podzolica DSM 27192.</title>
        <authorList>
            <person name="Aliyu H."/>
            <person name="Gorte O."/>
            <person name="Ochsenreither K."/>
        </authorList>
    </citation>
    <scope>NUCLEOTIDE SEQUENCE [LARGE SCALE GENOMIC DNA]</scope>
    <source>
        <strain evidence="5 6">DSM 27192</strain>
    </source>
</reference>
<feature type="signal peptide" evidence="3">
    <location>
        <begin position="1"/>
        <end position="22"/>
    </location>
</feature>
<dbReference type="PANTHER" id="PTHR37842:SF2">
    <property type="entry name" value="GYLCOSYL HYDROLASE 115 C-TERMINAL DOMAIN-CONTAINING PROTEIN"/>
    <property type="match status" value="1"/>
</dbReference>
<dbReference type="OrthoDB" id="4849794at2759"/>
<dbReference type="GO" id="GO:0016787">
    <property type="term" value="F:hydrolase activity"/>
    <property type="evidence" value="ECO:0007669"/>
    <property type="project" value="UniProtKB-KW"/>
</dbReference>
<accession>A0A427YQ25</accession>
<dbReference type="Gene3D" id="3.30.379.10">
    <property type="entry name" value="Chitobiase/beta-hexosaminidase domain 2-like"/>
    <property type="match status" value="1"/>
</dbReference>